<dbReference type="Gene3D" id="3.40.190.10">
    <property type="entry name" value="Periplasmic binding protein-like II"/>
    <property type="match status" value="2"/>
</dbReference>
<evidence type="ECO:0000313" key="2">
    <source>
        <dbReference type="Proteomes" id="UP000030004"/>
    </source>
</evidence>
<protein>
    <submittedName>
        <fullName evidence="1">Membrane protein</fullName>
    </submittedName>
</protein>
<gene>
    <name evidence="1" type="ORF">ATO9_03625</name>
</gene>
<comment type="caution">
    <text evidence="1">The sequence shown here is derived from an EMBL/GenBank/DDBJ whole genome shotgun (WGS) entry which is preliminary data.</text>
</comment>
<accession>A0A0A0EJL7</accession>
<sequence>MSYRGLTWDHPRGLNALAAAQGPVTWEVQPLEGFESAPIADLCAEYDLVVLDHPHLGEALAHDCLTPLDQVFAADDLARIADGAIGPAYSSYAMAGRQWALPLDAATQVMALRPDLAETPPTSWAEVETLSQQGGVALSLAGPHAALSFLSVCAALDDALDMRDGGWPADGIAERAYDILAPLAARTPAHTKTLNPIGLLDLMGRADDIRLIPLVYGYVNYTRASRPVAFQDAPRAGGRPGSILGGTGICVSRRAQVDDTLRDHLLWLMSDATQRGFIPDHDGQPGLRSAWADPKVNAAWGNFYSQTAATLEAAAIRPRHDGYIALQTRASAYLRDAFDARTPAPQAARRLRDMFEASQPERTTA</sequence>
<evidence type="ECO:0000313" key="1">
    <source>
        <dbReference type="EMBL" id="KGM50584.1"/>
    </source>
</evidence>
<organism evidence="1 2">
    <name type="scientific">Pseudooceanicola atlanticus</name>
    <dbReference type="NCBI Taxonomy" id="1461694"/>
    <lineage>
        <taxon>Bacteria</taxon>
        <taxon>Pseudomonadati</taxon>
        <taxon>Pseudomonadota</taxon>
        <taxon>Alphaproteobacteria</taxon>
        <taxon>Rhodobacterales</taxon>
        <taxon>Paracoccaceae</taxon>
        <taxon>Pseudooceanicola</taxon>
    </lineage>
</organism>
<proteinExistence type="predicted"/>
<reference evidence="1 2" key="1">
    <citation type="journal article" date="2015" name="Antonie Van Leeuwenhoek">
        <title>Pseudooceanicola atlanticus gen. nov. sp. nov., isolated from surface seawater of the Atlantic Ocean and reclassification of Oceanicola batsensis, Oceanicola marinus, Oceanicola nitratireducens, Oceanicola nanhaiensis, Oceanicola antarcticus and Oceanicola flagellatus, as Pseudooceanicola batsensis comb. nov., Pseudooceanicola marinus comb. nov., Pseudooceanicola nitratireducens comb. nov., Pseudooceanicola nanhaiensis comb. nov., Pseudooceanicola antarcticus comb. nov., and Pseudooceanicola flagellatus comb. nov.</title>
        <authorList>
            <person name="Lai Q."/>
            <person name="Li G."/>
            <person name="Liu X."/>
            <person name="Du Y."/>
            <person name="Sun F."/>
            <person name="Shao Z."/>
        </authorList>
    </citation>
    <scope>NUCLEOTIDE SEQUENCE [LARGE SCALE GENOMIC DNA]</scope>
    <source>
        <strain evidence="1 2">22II-s11g</strain>
    </source>
</reference>
<dbReference type="eggNOG" id="COG1653">
    <property type="taxonomic scope" value="Bacteria"/>
</dbReference>
<dbReference type="EMBL" id="AQQX01000001">
    <property type="protein sequence ID" value="KGM50584.1"/>
    <property type="molecule type" value="Genomic_DNA"/>
</dbReference>
<dbReference type="STRING" id="1461694.ATO9_03625"/>
<dbReference type="SUPFAM" id="SSF53850">
    <property type="entry name" value="Periplasmic binding protein-like II"/>
    <property type="match status" value="1"/>
</dbReference>
<dbReference type="OrthoDB" id="9811622at2"/>
<name>A0A0A0EJL7_9RHOB</name>
<dbReference type="RefSeq" id="WP_043745058.1">
    <property type="nucleotide sequence ID" value="NZ_AQQX01000001.1"/>
</dbReference>
<keyword evidence="2" id="KW-1185">Reference proteome</keyword>
<dbReference type="Proteomes" id="UP000030004">
    <property type="component" value="Unassembled WGS sequence"/>
</dbReference>
<dbReference type="AlphaFoldDB" id="A0A0A0EJL7"/>